<evidence type="ECO:0000256" key="2">
    <source>
        <dbReference type="ARBA" id="ARBA00022494"/>
    </source>
</evidence>
<comment type="subcellular location">
    <subcellularLocation>
        <location evidence="1">Cellular thylakoid membrane</location>
        <topology evidence="1">Multi-pass membrane protein</topology>
    </subcellularLocation>
</comment>
<dbReference type="InterPro" id="IPR036001">
    <property type="entry name" value="PS_II_antenna-like_sf"/>
</dbReference>
<sequence length="348" mass="37702">MQTYDNPNVQYGWWAGNARFANMSGLFIGAHVAQAALITLWAGAFTLFEISRYNPAIAMGEQGLILLPHLATLGFGVGAEGKVLDTYPYFVIGAIHLISSAVLGAGGLFHTFKGPKNLKGASGQVGKFHFEWNDPKQLGLILGHHLLFLGAGALLLVAKAMYWGGLYDSASHAVRVVTNPTLNPLVIYGYQTHFASVDNLEDLVGGHIYVGLLLLGGGVWHIIREPLPWAKKLLIFSGEAILSYSLGGIALAGFVASYFCAVNTLAYPVEFYGPILEVKFGVCPYFADTVKLANGAHTARAWLANAHFFLAFFFLQGHLWHALRAIGFDFKQVEKALNTLDTEASLSK</sequence>
<keyword evidence="3" id="KW-0602">Photosynthesis</keyword>
<dbReference type="Proteomes" id="UP000729701">
    <property type="component" value="Unassembled WGS sequence"/>
</dbReference>
<evidence type="ECO:0000256" key="6">
    <source>
        <dbReference type="ARBA" id="ARBA00022991"/>
    </source>
</evidence>
<keyword evidence="4 9" id="KW-0812">Transmembrane</keyword>
<dbReference type="EMBL" id="JAHHGZ010000010">
    <property type="protein sequence ID" value="MBW4668092.1"/>
    <property type="molecule type" value="Genomic_DNA"/>
</dbReference>
<feature type="transmembrane region" description="Helical" evidence="9">
    <location>
        <begin position="89"/>
        <end position="109"/>
    </location>
</feature>
<reference evidence="10" key="2">
    <citation type="journal article" date="2022" name="Microbiol. Resour. Announc.">
        <title>Metagenome Sequencing to Explore Phylogenomics of Terrestrial Cyanobacteria.</title>
        <authorList>
            <person name="Ward R.D."/>
            <person name="Stajich J.E."/>
            <person name="Johansen J.R."/>
            <person name="Huntemann M."/>
            <person name="Clum A."/>
            <person name="Foster B."/>
            <person name="Foster B."/>
            <person name="Roux S."/>
            <person name="Palaniappan K."/>
            <person name="Varghese N."/>
            <person name="Mukherjee S."/>
            <person name="Reddy T.B.K."/>
            <person name="Daum C."/>
            <person name="Copeland A."/>
            <person name="Chen I.A."/>
            <person name="Ivanova N.N."/>
            <person name="Kyrpides N.C."/>
            <person name="Shapiro N."/>
            <person name="Eloe-Fadrosh E.A."/>
            <person name="Pietrasiak N."/>
        </authorList>
    </citation>
    <scope>NUCLEOTIDE SEQUENCE</scope>
    <source>
        <strain evidence="10">GSE-NOS-MK-12-04C</strain>
    </source>
</reference>
<keyword evidence="5 9" id="KW-1133">Transmembrane helix</keyword>
<dbReference type="GO" id="GO:0016168">
    <property type="term" value="F:chlorophyll binding"/>
    <property type="evidence" value="ECO:0007669"/>
    <property type="project" value="UniProtKB-KW"/>
</dbReference>
<evidence type="ECO:0000313" key="11">
    <source>
        <dbReference type="Proteomes" id="UP000729701"/>
    </source>
</evidence>
<feature type="transmembrane region" description="Helical" evidence="9">
    <location>
        <begin position="204"/>
        <end position="223"/>
    </location>
</feature>
<evidence type="ECO:0000256" key="4">
    <source>
        <dbReference type="ARBA" id="ARBA00022692"/>
    </source>
</evidence>
<name>A0A951QNA3_9CYAN</name>
<proteinExistence type="predicted"/>
<keyword evidence="8 9" id="KW-0472">Membrane</keyword>
<dbReference type="AlphaFoldDB" id="A0A951QNA3"/>
<keyword evidence="7" id="KW-0793">Thylakoid</keyword>
<keyword evidence="2" id="KW-0148">Chlorophyll</keyword>
<evidence type="ECO:0000256" key="8">
    <source>
        <dbReference type="ARBA" id="ARBA00023136"/>
    </source>
</evidence>
<evidence type="ECO:0000256" key="3">
    <source>
        <dbReference type="ARBA" id="ARBA00022531"/>
    </source>
</evidence>
<gene>
    <name evidence="10" type="ORF">KME60_11880</name>
</gene>
<feature type="transmembrane region" description="Helical" evidence="9">
    <location>
        <begin position="302"/>
        <end position="323"/>
    </location>
</feature>
<dbReference type="NCBIfam" id="TIGR03041">
    <property type="entry name" value="PS_antenn_a_b"/>
    <property type="match status" value="1"/>
</dbReference>
<dbReference type="GO" id="GO:0009767">
    <property type="term" value="P:photosynthetic electron transport chain"/>
    <property type="evidence" value="ECO:0007669"/>
    <property type="project" value="InterPro"/>
</dbReference>
<evidence type="ECO:0000256" key="7">
    <source>
        <dbReference type="ARBA" id="ARBA00023078"/>
    </source>
</evidence>
<feature type="transmembrane region" description="Helical" evidence="9">
    <location>
        <begin position="244"/>
        <end position="267"/>
    </location>
</feature>
<feature type="transmembrane region" description="Helical" evidence="9">
    <location>
        <begin position="20"/>
        <end position="44"/>
    </location>
</feature>
<keyword evidence="6" id="KW-0157">Chromophore</keyword>
<feature type="transmembrane region" description="Helical" evidence="9">
    <location>
        <begin position="56"/>
        <end position="77"/>
    </location>
</feature>
<dbReference type="GO" id="GO:0031676">
    <property type="term" value="C:plasma membrane-derived thylakoid membrane"/>
    <property type="evidence" value="ECO:0007669"/>
    <property type="project" value="UniProtKB-SubCell"/>
</dbReference>
<evidence type="ECO:0000313" key="10">
    <source>
        <dbReference type="EMBL" id="MBW4668092.1"/>
    </source>
</evidence>
<evidence type="ECO:0000256" key="5">
    <source>
        <dbReference type="ARBA" id="ARBA00022989"/>
    </source>
</evidence>
<evidence type="ECO:0000256" key="9">
    <source>
        <dbReference type="SAM" id="Phobius"/>
    </source>
</evidence>
<reference evidence="10" key="1">
    <citation type="submission" date="2021-05" db="EMBL/GenBank/DDBJ databases">
        <authorList>
            <person name="Pietrasiak N."/>
            <person name="Ward R."/>
            <person name="Stajich J.E."/>
            <person name="Kurbessoian T."/>
        </authorList>
    </citation>
    <scope>NUCLEOTIDE SEQUENCE</scope>
    <source>
        <strain evidence="10">GSE-NOS-MK-12-04C</strain>
    </source>
</reference>
<accession>A0A951QNA3</accession>
<dbReference type="SUPFAM" id="SSF161077">
    <property type="entry name" value="Photosystem II antenna protein-like"/>
    <property type="match status" value="1"/>
</dbReference>
<dbReference type="Pfam" id="PF00421">
    <property type="entry name" value="PSII"/>
    <property type="match status" value="2"/>
</dbReference>
<protein>
    <submittedName>
        <fullName evidence="10">Chlorophyll a/b binding light-harvesting protein</fullName>
    </submittedName>
</protein>
<dbReference type="InterPro" id="IPR000932">
    <property type="entry name" value="PS_antenna-like"/>
</dbReference>
<feature type="transmembrane region" description="Helical" evidence="9">
    <location>
        <begin position="146"/>
        <end position="165"/>
    </location>
</feature>
<comment type="caution">
    <text evidence="10">The sequence shown here is derived from an EMBL/GenBank/DDBJ whole genome shotgun (WGS) entry which is preliminary data.</text>
</comment>
<organism evidence="10 11">
    <name type="scientific">Cyanomargarita calcarea GSE-NOS-MK-12-04C</name>
    <dbReference type="NCBI Taxonomy" id="2839659"/>
    <lineage>
        <taxon>Bacteria</taxon>
        <taxon>Bacillati</taxon>
        <taxon>Cyanobacteriota</taxon>
        <taxon>Cyanophyceae</taxon>
        <taxon>Nostocales</taxon>
        <taxon>Cyanomargaritaceae</taxon>
        <taxon>Cyanomargarita</taxon>
    </lineage>
</organism>
<evidence type="ECO:0000256" key="1">
    <source>
        <dbReference type="ARBA" id="ARBA00004636"/>
    </source>
</evidence>
<dbReference type="GO" id="GO:0009521">
    <property type="term" value="C:photosystem"/>
    <property type="evidence" value="ECO:0007669"/>
    <property type="project" value="InterPro"/>
</dbReference>